<reference evidence="3" key="1">
    <citation type="journal article" date="2022" name="Int. J. Mol. Sci.">
        <title>Draft Genome of Tanacetum Coccineum: Genomic Comparison of Closely Related Tanacetum-Family Plants.</title>
        <authorList>
            <person name="Yamashiro T."/>
            <person name="Shiraishi A."/>
            <person name="Nakayama K."/>
            <person name="Satake H."/>
        </authorList>
    </citation>
    <scope>NUCLEOTIDE SEQUENCE</scope>
</reference>
<feature type="region of interest" description="Disordered" evidence="1">
    <location>
        <begin position="37"/>
        <end position="60"/>
    </location>
</feature>
<dbReference type="InterPro" id="IPR013103">
    <property type="entry name" value="RVT_2"/>
</dbReference>
<dbReference type="PANTHER" id="PTHR11439:SF509">
    <property type="entry name" value="RNA-DIRECTED DNA POLYMERASE"/>
    <property type="match status" value="1"/>
</dbReference>
<feature type="compositionally biased region" description="Basic and acidic residues" evidence="1">
    <location>
        <begin position="46"/>
        <end position="60"/>
    </location>
</feature>
<name>A0ABQ5H556_9ASTR</name>
<sequence>MNYGPVTAGNQTNKNAGNKDNGTQQYILQPLLYNSPQSSEYAVADDAGKKTNEEPTNKAELDNLLVQQKEGYTNSTNRDSTISQSISTAGQNFTNADDLPTDPLILDLEDTGIFIGAYDDEDVGAEADLNNLETTMNVNPIPTTRIYKDHLKDQIFGDINSATQTRRMTKISEEHAMNLVNLPKGKRAIGAKWVYKNKKDERGIVVRNKARLVAQDYTQEEGIDYDEVFAPVARIEVIRLFLAYASFMGLIVYQMDVKSAFLYGTIEEEVKHSKTNKALLKDEEAEDVDVHLYRSMIGSLMYLTAFRPDIMFAVLSRCSGLCLTRDGTTADDEIQVSTERELVGINIDDGNALWNGIETATVKTVDNGEQEITATVDGKEFTITEASVRRHLQLANVDSYEKKDFLGNQTPLFPTNLQFKQKMRKFRHPFEPQPPPSTAQTIHEEPIPNVTSKPIPNVLDEAVYEEWDDRVERATTTAASLDAAQASDDEEDLEDSSKQERMIEEIDQDVGVTLVTPTYSQEINLKTHLGVFSASMPVNVLLYVQEGNKDKVRVHEEASSFNIEEWENIQATIKVDEELAQRIQAEEREKYSVAEKQLKRLSFDELKDLLKQYNREVVSKETNEASGQFQDKPEEEENRKHIEDLQTDDDDISVEEVGFEAFRSNIQS</sequence>
<dbReference type="Proteomes" id="UP001151760">
    <property type="component" value="Unassembled WGS sequence"/>
</dbReference>
<protein>
    <submittedName>
        <fullName evidence="3">Ribonuclease H-like domain-containing protein</fullName>
    </submittedName>
</protein>
<feature type="compositionally biased region" description="Acidic residues" evidence="1">
    <location>
        <begin position="645"/>
        <end position="656"/>
    </location>
</feature>
<reference evidence="3" key="2">
    <citation type="submission" date="2022-01" db="EMBL/GenBank/DDBJ databases">
        <authorList>
            <person name="Yamashiro T."/>
            <person name="Shiraishi A."/>
            <person name="Satake H."/>
            <person name="Nakayama K."/>
        </authorList>
    </citation>
    <scope>NUCLEOTIDE SEQUENCE</scope>
</reference>
<evidence type="ECO:0000313" key="3">
    <source>
        <dbReference type="EMBL" id="GJT83015.1"/>
    </source>
</evidence>
<feature type="region of interest" description="Disordered" evidence="1">
    <location>
        <begin position="620"/>
        <end position="656"/>
    </location>
</feature>
<proteinExistence type="predicted"/>
<evidence type="ECO:0000256" key="1">
    <source>
        <dbReference type="SAM" id="MobiDB-lite"/>
    </source>
</evidence>
<feature type="compositionally biased region" description="Polar residues" evidence="1">
    <location>
        <begin position="8"/>
        <end position="22"/>
    </location>
</feature>
<evidence type="ECO:0000259" key="2">
    <source>
        <dbReference type="Pfam" id="PF07727"/>
    </source>
</evidence>
<organism evidence="3 4">
    <name type="scientific">Tanacetum coccineum</name>
    <dbReference type="NCBI Taxonomy" id="301880"/>
    <lineage>
        <taxon>Eukaryota</taxon>
        <taxon>Viridiplantae</taxon>
        <taxon>Streptophyta</taxon>
        <taxon>Embryophyta</taxon>
        <taxon>Tracheophyta</taxon>
        <taxon>Spermatophyta</taxon>
        <taxon>Magnoliopsida</taxon>
        <taxon>eudicotyledons</taxon>
        <taxon>Gunneridae</taxon>
        <taxon>Pentapetalae</taxon>
        <taxon>asterids</taxon>
        <taxon>campanulids</taxon>
        <taxon>Asterales</taxon>
        <taxon>Asteraceae</taxon>
        <taxon>Asteroideae</taxon>
        <taxon>Anthemideae</taxon>
        <taxon>Anthemidinae</taxon>
        <taxon>Tanacetum</taxon>
    </lineage>
</organism>
<accession>A0ABQ5H556</accession>
<keyword evidence="4" id="KW-1185">Reference proteome</keyword>
<feature type="region of interest" description="Disordered" evidence="1">
    <location>
        <begin position="432"/>
        <end position="454"/>
    </location>
</feature>
<dbReference type="Pfam" id="PF07727">
    <property type="entry name" value="RVT_2"/>
    <property type="match status" value="1"/>
</dbReference>
<dbReference type="EMBL" id="BQNB010019222">
    <property type="protein sequence ID" value="GJT83015.1"/>
    <property type="molecule type" value="Genomic_DNA"/>
</dbReference>
<feature type="domain" description="Reverse transcriptase Ty1/copia-type" evidence="2">
    <location>
        <begin position="177"/>
        <end position="282"/>
    </location>
</feature>
<gene>
    <name evidence="3" type="ORF">Tco_1057357</name>
</gene>
<feature type="region of interest" description="Disordered" evidence="1">
    <location>
        <begin position="1"/>
        <end position="22"/>
    </location>
</feature>
<evidence type="ECO:0000313" key="4">
    <source>
        <dbReference type="Proteomes" id="UP001151760"/>
    </source>
</evidence>
<comment type="caution">
    <text evidence="3">The sequence shown here is derived from an EMBL/GenBank/DDBJ whole genome shotgun (WGS) entry which is preliminary data.</text>
</comment>
<feature type="region of interest" description="Disordered" evidence="1">
    <location>
        <begin position="476"/>
        <end position="498"/>
    </location>
</feature>
<dbReference type="PANTHER" id="PTHR11439">
    <property type="entry name" value="GAG-POL-RELATED RETROTRANSPOSON"/>
    <property type="match status" value="1"/>
</dbReference>